<name>A0A1I2FUZ4_9BACT</name>
<dbReference type="STRING" id="662367.SAMN05216167_12811"/>
<accession>A0A1I2FUZ4</accession>
<keyword evidence="3" id="KW-1185">Reference proteome</keyword>
<dbReference type="AlphaFoldDB" id="A0A1I2FUZ4"/>
<protein>
    <submittedName>
        <fullName evidence="2">Uncharacterized protein</fullName>
    </submittedName>
</protein>
<dbReference type="Proteomes" id="UP000198598">
    <property type="component" value="Unassembled WGS sequence"/>
</dbReference>
<dbReference type="OrthoDB" id="947199at2"/>
<dbReference type="EMBL" id="FOLQ01000028">
    <property type="protein sequence ID" value="SFF09165.1"/>
    <property type="molecule type" value="Genomic_DNA"/>
</dbReference>
<gene>
    <name evidence="2" type="ORF">SAMN05216167_12811</name>
</gene>
<organism evidence="2 3">
    <name type="scientific">Spirosoma endophyticum</name>
    <dbReference type="NCBI Taxonomy" id="662367"/>
    <lineage>
        <taxon>Bacteria</taxon>
        <taxon>Pseudomonadati</taxon>
        <taxon>Bacteroidota</taxon>
        <taxon>Cytophagia</taxon>
        <taxon>Cytophagales</taxon>
        <taxon>Cytophagaceae</taxon>
        <taxon>Spirosoma</taxon>
    </lineage>
</organism>
<feature type="compositionally biased region" description="Basic and acidic residues" evidence="1">
    <location>
        <begin position="160"/>
        <end position="171"/>
    </location>
</feature>
<feature type="compositionally biased region" description="Basic and acidic residues" evidence="1">
    <location>
        <begin position="190"/>
        <end position="211"/>
    </location>
</feature>
<evidence type="ECO:0000256" key="1">
    <source>
        <dbReference type="SAM" id="MobiDB-lite"/>
    </source>
</evidence>
<reference evidence="2 3" key="1">
    <citation type="submission" date="2016-10" db="EMBL/GenBank/DDBJ databases">
        <authorList>
            <person name="de Groot N.N."/>
        </authorList>
    </citation>
    <scope>NUCLEOTIDE SEQUENCE [LARGE SCALE GENOMIC DNA]</scope>
    <source>
        <strain evidence="2 3">DSM 26130</strain>
    </source>
</reference>
<dbReference type="RefSeq" id="WP_093833975.1">
    <property type="nucleotide sequence ID" value="NZ_FOLQ01000028.1"/>
</dbReference>
<evidence type="ECO:0000313" key="3">
    <source>
        <dbReference type="Proteomes" id="UP000198598"/>
    </source>
</evidence>
<proteinExistence type="predicted"/>
<evidence type="ECO:0000313" key="2">
    <source>
        <dbReference type="EMBL" id="SFF09165.1"/>
    </source>
</evidence>
<sequence>MGQIGDNEGTFPDGYEHVQERLNETTERLQQIDDQIKNIPKEQGHTLRYNPPHFIGRVVPGSRARTIAALKERQDQIKEDTLAKTEADTRQGDNKAGRVVRDNVREALFPNPYRTLMKEERLDEKGVRKEIEQSQDFMDAELVAKAAERKEALKQTIQPEKQDKQALKQQDKTAMSMSARFSLSLGYTKATEKTDRSPAPSHDRQPEKDRD</sequence>
<feature type="region of interest" description="Disordered" evidence="1">
    <location>
        <begin position="153"/>
        <end position="211"/>
    </location>
</feature>